<dbReference type="Gene3D" id="1.10.10.10">
    <property type="entry name" value="Winged helix-like DNA-binding domain superfamily/Winged helix DNA-binding domain"/>
    <property type="match status" value="1"/>
</dbReference>
<proteinExistence type="inferred from homology"/>
<sequence>MNKLAEMHCFVVTVDTGSISEAARRLGTAKSVVSQRIRQLEKRLGIILFDRGRQVSPTEAGKVFYQHCVRILADVEHAEEAILTFTSELSGNLRLSAPMAFSSRYLTQILSSFALRYPSLRLDIEYDDRYVNLQEENFDAAIRIGELPDSSLVARSIAGNRHLICASPGYIATYGAPQTPEELAEHHALLYVHREPHGMWALPVGNLTESFRVRSRMRTNNGFQLLEGAKAGMGLAILPTFLAVDAIVAGELQIVLTSHEPRGGNISLVYRQSQRTSPKLEALSNFLIEQIGSPPIWEQQLTAYLETVS</sequence>
<keyword evidence="7" id="KW-1185">Reference proteome</keyword>
<keyword evidence="4" id="KW-0804">Transcription</keyword>
<dbReference type="PRINTS" id="PR00039">
    <property type="entry name" value="HTHLYSR"/>
</dbReference>
<dbReference type="InterPro" id="IPR005119">
    <property type="entry name" value="LysR_subst-bd"/>
</dbReference>
<evidence type="ECO:0000313" key="7">
    <source>
        <dbReference type="Proteomes" id="UP000037820"/>
    </source>
</evidence>
<accession>A0ABR5M8F3</accession>
<reference evidence="6 7" key="1">
    <citation type="submission" date="2015-07" db="EMBL/GenBank/DDBJ databases">
        <title>Whole genome sequencing of endophytes isolated from poison ivy (Toxicodendron radicans).</title>
        <authorList>
            <person name="Tran P.N."/>
            <person name="Lee Y.P."/>
            <person name="Gan H.M."/>
            <person name="Savka M.A."/>
        </authorList>
    </citation>
    <scope>NUCLEOTIDE SEQUENCE [LARGE SCALE GENOMIC DNA]</scope>
    <source>
        <strain evidence="6 7">RIT-PI-g</strain>
    </source>
</reference>
<dbReference type="SUPFAM" id="SSF46785">
    <property type="entry name" value="Winged helix' DNA-binding domain"/>
    <property type="match status" value="1"/>
</dbReference>
<dbReference type="PANTHER" id="PTHR30537">
    <property type="entry name" value="HTH-TYPE TRANSCRIPTIONAL REGULATOR"/>
    <property type="match status" value="1"/>
</dbReference>
<dbReference type="Gene3D" id="3.40.190.290">
    <property type="match status" value="1"/>
</dbReference>
<dbReference type="InterPro" id="IPR036388">
    <property type="entry name" value="WH-like_DNA-bd_sf"/>
</dbReference>
<gene>
    <name evidence="6" type="ORF">AEQ48_11465</name>
</gene>
<evidence type="ECO:0000256" key="2">
    <source>
        <dbReference type="ARBA" id="ARBA00023015"/>
    </source>
</evidence>
<dbReference type="EMBL" id="LHOY01000020">
    <property type="protein sequence ID" value="KPG75198.1"/>
    <property type="molecule type" value="Genomic_DNA"/>
</dbReference>
<organism evidence="6 7">
    <name type="scientific">Pseudomonas libanensis</name>
    <dbReference type="NCBI Taxonomy" id="75588"/>
    <lineage>
        <taxon>Bacteria</taxon>
        <taxon>Pseudomonadati</taxon>
        <taxon>Pseudomonadota</taxon>
        <taxon>Gammaproteobacteria</taxon>
        <taxon>Pseudomonadales</taxon>
        <taxon>Pseudomonadaceae</taxon>
        <taxon>Pseudomonas</taxon>
    </lineage>
</organism>
<evidence type="ECO:0000256" key="1">
    <source>
        <dbReference type="ARBA" id="ARBA00009437"/>
    </source>
</evidence>
<dbReference type="PANTHER" id="PTHR30537:SF71">
    <property type="entry name" value="TRANSCRIPTIONAL REGULATORY PROTEIN"/>
    <property type="match status" value="1"/>
</dbReference>
<dbReference type="PROSITE" id="PS50931">
    <property type="entry name" value="HTH_LYSR"/>
    <property type="match status" value="1"/>
</dbReference>
<keyword evidence="2" id="KW-0805">Transcription regulation</keyword>
<dbReference type="Pfam" id="PF00126">
    <property type="entry name" value="HTH_1"/>
    <property type="match status" value="1"/>
</dbReference>
<dbReference type="InterPro" id="IPR000847">
    <property type="entry name" value="LysR_HTH_N"/>
</dbReference>
<comment type="caution">
    <text evidence="6">The sequence shown here is derived from an EMBL/GenBank/DDBJ whole genome shotgun (WGS) entry which is preliminary data.</text>
</comment>
<dbReference type="InterPro" id="IPR058163">
    <property type="entry name" value="LysR-type_TF_proteobact-type"/>
</dbReference>
<evidence type="ECO:0000256" key="3">
    <source>
        <dbReference type="ARBA" id="ARBA00023125"/>
    </source>
</evidence>
<feature type="domain" description="HTH lysR-type" evidence="5">
    <location>
        <begin position="1"/>
        <end position="58"/>
    </location>
</feature>
<dbReference type="SUPFAM" id="SSF53850">
    <property type="entry name" value="Periplasmic binding protein-like II"/>
    <property type="match status" value="1"/>
</dbReference>
<evidence type="ECO:0000256" key="4">
    <source>
        <dbReference type="ARBA" id="ARBA00023163"/>
    </source>
</evidence>
<dbReference type="Proteomes" id="UP000037820">
    <property type="component" value="Unassembled WGS sequence"/>
</dbReference>
<protein>
    <submittedName>
        <fullName evidence="6">LysR family transcriptional regulator</fullName>
    </submittedName>
</protein>
<comment type="similarity">
    <text evidence="1">Belongs to the LysR transcriptional regulatory family.</text>
</comment>
<name>A0ABR5M8F3_9PSED</name>
<dbReference type="InterPro" id="IPR036390">
    <property type="entry name" value="WH_DNA-bd_sf"/>
</dbReference>
<evidence type="ECO:0000259" key="5">
    <source>
        <dbReference type="PROSITE" id="PS50931"/>
    </source>
</evidence>
<dbReference type="CDD" id="cd08422">
    <property type="entry name" value="PBP2_CrgA_like"/>
    <property type="match status" value="1"/>
</dbReference>
<dbReference type="RefSeq" id="WP_056847868.1">
    <property type="nucleotide sequence ID" value="NZ_LHOY01000020.1"/>
</dbReference>
<keyword evidence="3" id="KW-0238">DNA-binding</keyword>
<evidence type="ECO:0000313" key="6">
    <source>
        <dbReference type="EMBL" id="KPG75198.1"/>
    </source>
</evidence>
<dbReference type="Pfam" id="PF03466">
    <property type="entry name" value="LysR_substrate"/>
    <property type="match status" value="1"/>
</dbReference>